<gene>
    <name evidence="1" type="ORF">AS202_11495</name>
</gene>
<evidence type="ECO:0008006" key="3">
    <source>
        <dbReference type="Google" id="ProtNLM"/>
    </source>
</evidence>
<reference evidence="1 2" key="1">
    <citation type="journal article" date="2016" name="J. Zhejiang Univ. Sci. B">
        <title>Antibiotic resistance mechanisms of Myroides sp.</title>
        <authorList>
            <person name="Hu S."/>
            <person name="Yuan S."/>
            <person name="Qu H."/>
            <person name="Jiang T."/>
            <person name="Zhou Y."/>
            <person name="Wang M."/>
            <person name="Ming D."/>
        </authorList>
    </citation>
    <scope>NUCLEOTIDE SEQUENCE [LARGE SCALE GENOMIC DNA]</scope>
    <source>
        <strain evidence="1 2">PR63039</strain>
    </source>
</reference>
<dbReference type="Pfam" id="PF14903">
    <property type="entry name" value="WG_beta_rep"/>
    <property type="match status" value="2"/>
</dbReference>
<dbReference type="RefSeq" id="WP_058699463.1">
    <property type="nucleotide sequence ID" value="NZ_CP013690.1"/>
</dbReference>
<dbReference type="EMBL" id="CP013690">
    <property type="protein sequence ID" value="ALU26733.1"/>
    <property type="molecule type" value="Genomic_DNA"/>
</dbReference>
<dbReference type="KEGG" id="mod:AS202_11495"/>
<dbReference type="Proteomes" id="UP000069030">
    <property type="component" value="Chromosome"/>
</dbReference>
<protein>
    <recommendedName>
        <fullName evidence="3">WG repeat-containing protein</fullName>
    </recommendedName>
</protein>
<evidence type="ECO:0000313" key="1">
    <source>
        <dbReference type="EMBL" id="ALU26733.1"/>
    </source>
</evidence>
<sequence>MNTTLTNKTAAIYPFVDEKGMYGYCNQDKQIVISQQYASGGLFTKSGYAVVRDKQGMYGVIDLENKEVLKCRYDRIELYEVGCFTVANIVQSYTVHSRFWQWKFLPNFNIMSTSSSFKPLWGTEVIREKVTVLALDTRQVLDTKTITKDRLTRSGTSIRIKQIGSKLIQVGDDLYFAKKDRLKRIVKKVVSTYDNGLRWVRKVNDDEVRVYNLKGKRVKSYEVIPQPIFPITYKGKEYKVSMQTAKSHLIAKPTICRDTIGNGRYYVNYEFDMYIPVHLKVIDIKSERSIQDIWKNLLNIYPVVSKHFFIVEVAPISTESRVNEFYILTKHGVLKDCLDKPSDYSITSYYNEVLWPAKELLIDQKDIPQGFLLEKIRTISSIKEPLYFVSIKKDQVSRVGVWNVDLQEWLLSPVFFSLRLMDNIRFCVFQLEENGLYGILDITTRTVVYEPIFTYVKDGAEYLAEVELEREKGEVKNVYNCFYINLVNGEEFHPGKDILEFTSRKV</sequence>
<proteinExistence type="predicted"/>
<accession>A0AAI8C4Y9</accession>
<dbReference type="AlphaFoldDB" id="A0AAI8C4Y9"/>
<organism evidence="1 2">
    <name type="scientific">Myroides odoratimimus</name>
    <dbReference type="NCBI Taxonomy" id="76832"/>
    <lineage>
        <taxon>Bacteria</taxon>
        <taxon>Pseudomonadati</taxon>
        <taxon>Bacteroidota</taxon>
        <taxon>Flavobacteriia</taxon>
        <taxon>Flavobacteriales</taxon>
        <taxon>Flavobacteriaceae</taxon>
        <taxon>Myroides</taxon>
    </lineage>
</organism>
<name>A0AAI8C4Y9_9FLAO</name>
<dbReference type="InterPro" id="IPR032774">
    <property type="entry name" value="WG_beta_rep"/>
</dbReference>
<evidence type="ECO:0000313" key="2">
    <source>
        <dbReference type="Proteomes" id="UP000069030"/>
    </source>
</evidence>